<evidence type="ECO:0000256" key="1">
    <source>
        <dbReference type="SAM" id="MobiDB-lite"/>
    </source>
</evidence>
<sequence>MDDPETKIEVETPYALLKDDKMKKLGKNNEAKMTLYNALLTKEVWHTLIITQQGNSQVKDCKIELLTQQYKKFSISSKETIDSDFIRFSSIVTSLKSLHQDHSSKNHVKKLGNRFDNRANSFERGHSNNFENKGGESSRQKRGCYNCGEECHFISEFPKAKENKDFIGRALSDSEDDDEPQNDAICLKAVDSH</sequence>
<dbReference type="AlphaFoldDB" id="A0A6L2JYY1"/>
<proteinExistence type="predicted"/>
<reference evidence="2" key="1">
    <citation type="journal article" date="2019" name="Sci. Rep.">
        <title>Draft genome of Tanacetum cinerariifolium, the natural source of mosquito coil.</title>
        <authorList>
            <person name="Yamashiro T."/>
            <person name="Shiraishi A."/>
            <person name="Satake H."/>
            <person name="Nakayama K."/>
        </authorList>
    </citation>
    <scope>NUCLEOTIDE SEQUENCE</scope>
</reference>
<organism evidence="2">
    <name type="scientific">Tanacetum cinerariifolium</name>
    <name type="common">Dalmatian daisy</name>
    <name type="synonym">Chrysanthemum cinerariifolium</name>
    <dbReference type="NCBI Taxonomy" id="118510"/>
    <lineage>
        <taxon>Eukaryota</taxon>
        <taxon>Viridiplantae</taxon>
        <taxon>Streptophyta</taxon>
        <taxon>Embryophyta</taxon>
        <taxon>Tracheophyta</taxon>
        <taxon>Spermatophyta</taxon>
        <taxon>Magnoliopsida</taxon>
        <taxon>eudicotyledons</taxon>
        <taxon>Gunneridae</taxon>
        <taxon>Pentapetalae</taxon>
        <taxon>asterids</taxon>
        <taxon>campanulids</taxon>
        <taxon>Asterales</taxon>
        <taxon>Asteraceae</taxon>
        <taxon>Asteroideae</taxon>
        <taxon>Anthemideae</taxon>
        <taxon>Anthemidinae</taxon>
        <taxon>Tanacetum</taxon>
    </lineage>
</organism>
<comment type="caution">
    <text evidence="2">The sequence shown here is derived from an EMBL/GenBank/DDBJ whole genome shotgun (WGS) entry which is preliminary data.</text>
</comment>
<feature type="region of interest" description="Disordered" evidence="1">
    <location>
        <begin position="121"/>
        <end position="141"/>
    </location>
</feature>
<dbReference type="EMBL" id="BKCJ010001477">
    <property type="protein sequence ID" value="GEU41747.1"/>
    <property type="molecule type" value="Genomic_DNA"/>
</dbReference>
<gene>
    <name evidence="2" type="ORF">Tci_013725</name>
</gene>
<name>A0A6L2JYY1_TANCI</name>
<evidence type="ECO:0000313" key="2">
    <source>
        <dbReference type="EMBL" id="GEU41747.1"/>
    </source>
</evidence>
<protein>
    <submittedName>
        <fullName evidence="2">Zf-CCHC domain-containing protein/DUF4219 domain-containing protein/UBN2 domain-containing protein</fullName>
    </submittedName>
</protein>
<accession>A0A6L2JYY1</accession>